<dbReference type="GO" id="GO:0000976">
    <property type="term" value="F:transcription cis-regulatory region binding"/>
    <property type="evidence" value="ECO:0007669"/>
    <property type="project" value="TreeGrafter"/>
</dbReference>
<evidence type="ECO:0000256" key="2">
    <source>
        <dbReference type="ARBA" id="ARBA00023125"/>
    </source>
</evidence>
<dbReference type="InterPro" id="IPR009057">
    <property type="entry name" value="Homeodomain-like_sf"/>
</dbReference>
<dbReference type="SUPFAM" id="SSF46689">
    <property type="entry name" value="Homeodomain-like"/>
    <property type="match status" value="1"/>
</dbReference>
<evidence type="ECO:0000256" key="4">
    <source>
        <dbReference type="PROSITE-ProRule" id="PRU00335"/>
    </source>
</evidence>
<dbReference type="Proteomes" id="UP000442707">
    <property type="component" value="Unassembled WGS sequence"/>
</dbReference>
<feature type="compositionally biased region" description="Basic and acidic residues" evidence="5">
    <location>
        <begin position="192"/>
        <end position="205"/>
    </location>
</feature>
<dbReference type="InterPro" id="IPR001647">
    <property type="entry name" value="HTH_TetR"/>
</dbReference>
<gene>
    <name evidence="7" type="ORF">F7R91_41585</name>
</gene>
<dbReference type="AlphaFoldDB" id="A0A6H9UMY9"/>
<evidence type="ECO:0000256" key="5">
    <source>
        <dbReference type="SAM" id="MobiDB-lite"/>
    </source>
</evidence>
<dbReference type="InterPro" id="IPR011075">
    <property type="entry name" value="TetR_C"/>
</dbReference>
<dbReference type="Pfam" id="PF16859">
    <property type="entry name" value="TetR_C_11"/>
    <property type="match status" value="1"/>
</dbReference>
<accession>A0A6H9UMY9</accession>
<dbReference type="EMBL" id="VZRB01000084">
    <property type="protein sequence ID" value="KAB1138922.1"/>
    <property type="molecule type" value="Genomic_DNA"/>
</dbReference>
<evidence type="ECO:0000256" key="1">
    <source>
        <dbReference type="ARBA" id="ARBA00023015"/>
    </source>
</evidence>
<keyword evidence="3" id="KW-0804">Transcription</keyword>
<organism evidence="7 8">
    <name type="scientific">Streptomyces luteolifulvus</name>
    <dbReference type="NCBI Taxonomy" id="2615112"/>
    <lineage>
        <taxon>Bacteria</taxon>
        <taxon>Bacillati</taxon>
        <taxon>Actinomycetota</taxon>
        <taxon>Actinomycetes</taxon>
        <taxon>Kitasatosporales</taxon>
        <taxon>Streptomycetaceae</taxon>
        <taxon>Streptomyces</taxon>
    </lineage>
</organism>
<feature type="DNA-binding region" description="H-T-H motif" evidence="4">
    <location>
        <begin position="37"/>
        <end position="56"/>
    </location>
</feature>
<reference evidence="7 8" key="1">
    <citation type="submission" date="2019-09" db="EMBL/GenBank/DDBJ databases">
        <title>Screening of Novel Bioactive Compounds from Soil-Associated.</title>
        <authorList>
            <person name="Zhao S."/>
        </authorList>
    </citation>
    <scope>NUCLEOTIDE SEQUENCE [LARGE SCALE GENOMIC DNA]</scope>
    <source>
        <strain evidence="7 8">HIT-DPA4</strain>
    </source>
</reference>
<dbReference type="Gene3D" id="1.10.10.60">
    <property type="entry name" value="Homeodomain-like"/>
    <property type="match status" value="1"/>
</dbReference>
<dbReference type="InterPro" id="IPR050109">
    <property type="entry name" value="HTH-type_TetR-like_transc_reg"/>
</dbReference>
<keyword evidence="8" id="KW-1185">Reference proteome</keyword>
<evidence type="ECO:0000313" key="7">
    <source>
        <dbReference type="EMBL" id="KAB1138922.1"/>
    </source>
</evidence>
<protein>
    <submittedName>
        <fullName evidence="7">TetR/AcrR family transcriptional regulator</fullName>
    </submittedName>
</protein>
<dbReference type="InterPro" id="IPR036271">
    <property type="entry name" value="Tet_transcr_reg_TetR-rel_C_sf"/>
</dbReference>
<keyword evidence="2 4" id="KW-0238">DNA-binding</keyword>
<evidence type="ECO:0000259" key="6">
    <source>
        <dbReference type="PROSITE" id="PS50977"/>
    </source>
</evidence>
<dbReference type="SUPFAM" id="SSF48498">
    <property type="entry name" value="Tetracyclin repressor-like, C-terminal domain"/>
    <property type="match status" value="1"/>
</dbReference>
<comment type="caution">
    <text evidence="7">The sequence shown here is derived from an EMBL/GenBank/DDBJ whole genome shotgun (WGS) entry which is preliminary data.</text>
</comment>
<sequence>MSRKQMVRPGGRSARVQASVHTAVRELLPEVGRDALTVPLVAQRAGVTPSTIYRRWGTLQELLSDVAVERLRPDTAPENHGALSSDLTAWAQQFLGEMASPAGRAYIRDALLGDPDGGNAGQCSAYAAEQIDLVLSRAAGRGEKTPDVETIIDRVVAPLMYRILFRPDGLDDAYARRLVAGVLGPVGHLRPGRPEARPRARESAETSKPPVPRHRRLPAPATERAVSADQFSAGRCVLRRSRA</sequence>
<feature type="region of interest" description="Disordered" evidence="5">
    <location>
        <begin position="187"/>
        <end position="230"/>
    </location>
</feature>
<dbReference type="PANTHER" id="PTHR30055:SF148">
    <property type="entry name" value="TETR-FAMILY TRANSCRIPTIONAL REGULATOR"/>
    <property type="match status" value="1"/>
</dbReference>
<name>A0A6H9UMY9_9ACTN</name>
<proteinExistence type="predicted"/>
<dbReference type="Pfam" id="PF00440">
    <property type="entry name" value="TetR_N"/>
    <property type="match status" value="1"/>
</dbReference>
<dbReference type="PROSITE" id="PS50977">
    <property type="entry name" value="HTH_TETR_2"/>
    <property type="match status" value="1"/>
</dbReference>
<evidence type="ECO:0000313" key="8">
    <source>
        <dbReference type="Proteomes" id="UP000442707"/>
    </source>
</evidence>
<feature type="domain" description="HTH tetR-type" evidence="6">
    <location>
        <begin position="14"/>
        <end position="74"/>
    </location>
</feature>
<dbReference type="PANTHER" id="PTHR30055">
    <property type="entry name" value="HTH-TYPE TRANSCRIPTIONAL REGULATOR RUTR"/>
    <property type="match status" value="1"/>
</dbReference>
<keyword evidence="1" id="KW-0805">Transcription regulation</keyword>
<dbReference type="Gene3D" id="1.10.357.10">
    <property type="entry name" value="Tetracycline Repressor, domain 2"/>
    <property type="match status" value="1"/>
</dbReference>
<dbReference type="GO" id="GO:0003700">
    <property type="term" value="F:DNA-binding transcription factor activity"/>
    <property type="evidence" value="ECO:0007669"/>
    <property type="project" value="TreeGrafter"/>
</dbReference>
<evidence type="ECO:0000256" key="3">
    <source>
        <dbReference type="ARBA" id="ARBA00023163"/>
    </source>
</evidence>